<dbReference type="GO" id="GO:0046933">
    <property type="term" value="F:proton-transporting ATP synthase activity, rotational mechanism"/>
    <property type="evidence" value="ECO:0007669"/>
    <property type="project" value="UniProtKB-UniRule"/>
</dbReference>
<dbReference type="HAMAP" id="MF_01393">
    <property type="entry name" value="ATP_synth_a_bact"/>
    <property type="match status" value="1"/>
</dbReference>
<evidence type="ECO:0000256" key="3">
    <source>
        <dbReference type="ARBA" id="ARBA00022448"/>
    </source>
</evidence>
<evidence type="ECO:0000256" key="8">
    <source>
        <dbReference type="ARBA" id="ARBA00022989"/>
    </source>
</evidence>
<feature type="transmembrane region" description="Helical" evidence="12">
    <location>
        <begin position="230"/>
        <end position="252"/>
    </location>
</feature>
<evidence type="ECO:0000256" key="4">
    <source>
        <dbReference type="ARBA" id="ARBA00022475"/>
    </source>
</evidence>
<accession>A0A5N0T9M6</accession>
<dbReference type="InterPro" id="IPR045082">
    <property type="entry name" value="ATP_syn_F0_a_bact/chloroplast"/>
</dbReference>
<keyword evidence="4 12" id="KW-1003">Cell membrane</keyword>
<proteinExistence type="inferred from homology"/>
<comment type="subcellular location">
    <subcellularLocation>
        <location evidence="12 13">Cell membrane</location>
        <topology evidence="12 13">Multi-pass membrane protein</topology>
    </subcellularLocation>
    <subcellularLocation>
        <location evidence="1">Membrane</location>
        <topology evidence="1">Multi-pass membrane protein</topology>
    </subcellularLocation>
</comment>
<reference evidence="14 15" key="1">
    <citation type="submission" date="2019-09" db="EMBL/GenBank/DDBJ databases">
        <title>Wenzhouxiangella sp. Genome sequencing and assembly.</title>
        <authorList>
            <person name="Zhang R."/>
        </authorList>
    </citation>
    <scope>NUCLEOTIDE SEQUENCE [LARGE SCALE GENOMIC DNA]</scope>
    <source>
        <strain evidence="14 15">W260</strain>
    </source>
</reference>
<dbReference type="NCBIfam" id="TIGR01131">
    <property type="entry name" value="ATP_synt_6_or_A"/>
    <property type="match status" value="1"/>
</dbReference>
<dbReference type="SUPFAM" id="SSF81336">
    <property type="entry name" value="F1F0 ATP synthase subunit A"/>
    <property type="match status" value="1"/>
</dbReference>
<keyword evidence="10 12" id="KW-0472">Membrane</keyword>
<keyword evidence="5 12" id="KW-0138">CF(0)</keyword>
<feature type="transmembrane region" description="Helical" evidence="12">
    <location>
        <begin position="53"/>
        <end position="71"/>
    </location>
</feature>
<dbReference type="PANTHER" id="PTHR42823:SF3">
    <property type="entry name" value="ATP SYNTHASE SUBUNIT A, CHLOROPLASTIC"/>
    <property type="match status" value="1"/>
</dbReference>
<feature type="transmembrane region" description="Helical" evidence="12">
    <location>
        <begin position="107"/>
        <end position="132"/>
    </location>
</feature>
<keyword evidence="6 12" id="KW-0812">Transmembrane</keyword>
<protein>
    <recommendedName>
        <fullName evidence="12 13">ATP synthase subunit a</fullName>
    </recommendedName>
    <alternativeName>
        <fullName evidence="12">ATP synthase F0 sector subunit a</fullName>
    </alternativeName>
    <alternativeName>
        <fullName evidence="12">F-ATPase subunit 6</fullName>
    </alternativeName>
</protein>
<organism evidence="14 15">
    <name type="scientific">Marinihelvus fidelis</name>
    <dbReference type="NCBI Taxonomy" id="2613842"/>
    <lineage>
        <taxon>Bacteria</taxon>
        <taxon>Pseudomonadati</taxon>
        <taxon>Pseudomonadota</taxon>
        <taxon>Gammaproteobacteria</taxon>
        <taxon>Chromatiales</taxon>
        <taxon>Wenzhouxiangellaceae</taxon>
        <taxon>Marinihelvus</taxon>
    </lineage>
</organism>
<evidence type="ECO:0000256" key="7">
    <source>
        <dbReference type="ARBA" id="ARBA00022781"/>
    </source>
</evidence>
<evidence type="ECO:0000256" key="13">
    <source>
        <dbReference type="RuleBase" id="RU000483"/>
    </source>
</evidence>
<keyword evidence="11 12" id="KW-0066">ATP synthesis</keyword>
<dbReference type="PROSITE" id="PS00449">
    <property type="entry name" value="ATPASE_A"/>
    <property type="match status" value="1"/>
</dbReference>
<dbReference type="EMBL" id="VYXP01000005">
    <property type="protein sequence ID" value="KAA9131652.1"/>
    <property type="molecule type" value="Genomic_DNA"/>
</dbReference>
<feature type="transmembrane region" description="Helical" evidence="12">
    <location>
        <begin position="320"/>
        <end position="342"/>
    </location>
</feature>
<keyword evidence="15" id="KW-1185">Reference proteome</keyword>
<dbReference type="InterPro" id="IPR000568">
    <property type="entry name" value="ATP_synth_F0_asu"/>
</dbReference>
<dbReference type="InterPro" id="IPR023011">
    <property type="entry name" value="ATP_synth_F0_asu_AS"/>
</dbReference>
<keyword evidence="9 12" id="KW-0406">Ion transport</keyword>
<dbReference type="Gene3D" id="1.20.120.220">
    <property type="entry name" value="ATP synthase, F0 complex, subunit A"/>
    <property type="match status" value="1"/>
</dbReference>
<dbReference type="PANTHER" id="PTHR42823">
    <property type="entry name" value="ATP SYNTHASE SUBUNIT A, CHLOROPLASTIC"/>
    <property type="match status" value="1"/>
</dbReference>
<evidence type="ECO:0000256" key="1">
    <source>
        <dbReference type="ARBA" id="ARBA00004141"/>
    </source>
</evidence>
<gene>
    <name evidence="12 14" type="primary">atpB</name>
    <name evidence="14" type="ORF">F3N42_10090</name>
</gene>
<feature type="transmembrane region" description="Helical" evidence="12">
    <location>
        <begin position="264"/>
        <end position="282"/>
    </location>
</feature>
<dbReference type="AlphaFoldDB" id="A0A5N0T9M6"/>
<dbReference type="Proteomes" id="UP000325372">
    <property type="component" value="Unassembled WGS sequence"/>
</dbReference>
<evidence type="ECO:0000313" key="15">
    <source>
        <dbReference type="Proteomes" id="UP000325372"/>
    </source>
</evidence>
<dbReference type="InterPro" id="IPR035908">
    <property type="entry name" value="F0_ATP_A_sf"/>
</dbReference>
<evidence type="ECO:0000256" key="12">
    <source>
        <dbReference type="HAMAP-Rule" id="MF_01393"/>
    </source>
</evidence>
<feature type="transmembrane region" description="Helical" evidence="12">
    <location>
        <begin position="153"/>
        <end position="174"/>
    </location>
</feature>
<evidence type="ECO:0000256" key="10">
    <source>
        <dbReference type="ARBA" id="ARBA00023136"/>
    </source>
</evidence>
<keyword evidence="8 12" id="KW-1133">Transmembrane helix</keyword>
<comment type="similarity">
    <text evidence="2 12 13">Belongs to the ATPase A chain family.</text>
</comment>
<evidence type="ECO:0000256" key="2">
    <source>
        <dbReference type="ARBA" id="ARBA00006810"/>
    </source>
</evidence>
<dbReference type="CDD" id="cd00310">
    <property type="entry name" value="ATP-synt_Fo_a_6"/>
    <property type="match status" value="1"/>
</dbReference>
<comment type="function">
    <text evidence="12 13">Key component of the proton channel; it plays a direct role in the translocation of protons across the membrane.</text>
</comment>
<keyword evidence="3 12" id="KW-0813">Transport</keyword>
<sequence>MAAEGEALTASGYIQHHLVNLTFGKHPENGWGFAHGAEEAAAMGFWAIHVDTMFWALLLGLVFCVAFRKVAKASNSGVPTRFQALIEMVVEFVDESVKDSFHGTSRLVAPLALTIFVWTFFMNFMDLIPVDWLPSAAMAMGIDYQKVVPTTDVNATMGMSITVFALMIIYSIRYKGAGGFLKELVMNPLNPKELGLPVVAWPLLMAFNLVVELASLLAKPVSLGLRLFGNLYAGELIFILIALVFTAGSGLFGAGLSSIFGDHIPAWFWIVASVAVFATLWANMKGKLNMKMTLWLLLAEVFLVGGMAFLGGQLMHFGWAAFHLIVILLQAFIFMMLTIVYMSMATEHH</sequence>
<dbReference type="NCBIfam" id="NF004477">
    <property type="entry name" value="PRK05815.1-1"/>
    <property type="match status" value="1"/>
</dbReference>
<name>A0A5N0T9M6_9GAMM</name>
<dbReference type="Pfam" id="PF00119">
    <property type="entry name" value="ATP-synt_A"/>
    <property type="match status" value="1"/>
</dbReference>
<evidence type="ECO:0000256" key="11">
    <source>
        <dbReference type="ARBA" id="ARBA00023310"/>
    </source>
</evidence>
<evidence type="ECO:0000256" key="6">
    <source>
        <dbReference type="ARBA" id="ARBA00022692"/>
    </source>
</evidence>
<evidence type="ECO:0000256" key="9">
    <source>
        <dbReference type="ARBA" id="ARBA00023065"/>
    </source>
</evidence>
<dbReference type="RefSeq" id="WP_150864328.1">
    <property type="nucleotide sequence ID" value="NZ_VYXP01000005.1"/>
</dbReference>
<feature type="transmembrane region" description="Helical" evidence="12">
    <location>
        <begin position="294"/>
        <end position="314"/>
    </location>
</feature>
<evidence type="ECO:0000313" key="14">
    <source>
        <dbReference type="EMBL" id="KAA9131652.1"/>
    </source>
</evidence>
<dbReference type="GO" id="GO:0005886">
    <property type="term" value="C:plasma membrane"/>
    <property type="evidence" value="ECO:0007669"/>
    <property type="project" value="UniProtKB-SubCell"/>
</dbReference>
<dbReference type="GO" id="GO:0045259">
    <property type="term" value="C:proton-transporting ATP synthase complex"/>
    <property type="evidence" value="ECO:0007669"/>
    <property type="project" value="UniProtKB-KW"/>
</dbReference>
<dbReference type="FunFam" id="1.20.120.220:FF:000002">
    <property type="entry name" value="ATP synthase subunit a"/>
    <property type="match status" value="1"/>
</dbReference>
<dbReference type="GO" id="GO:0042777">
    <property type="term" value="P:proton motive force-driven plasma membrane ATP synthesis"/>
    <property type="evidence" value="ECO:0007669"/>
    <property type="project" value="TreeGrafter"/>
</dbReference>
<keyword evidence="7 12" id="KW-0375">Hydrogen ion transport</keyword>
<evidence type="ECO:0000256" key="5">
    <source>
        <dbReference type="ARBA" id="ARBA00022547"/>
    </source>
</evidence>
<comment type="caution">
    <text evidence="14">The sequence shown here is derived from an EMBL/GenBank/DDBJ whole genome shotgun (WGS) entry which is preliminary data.</text>
</comment>